<dbReference type="AlphaFoldDB" id="A0A1V4IWY2"/>
<gene>
    <name evidence="2" type="ORF">CLORY_05870</name>
</gene>
<dbReference type="EMBL" id="MZGV01000004">
    <property type="protein sequence ID" value="OPJ64393.1"/>
    <property type="molecule type" value="Genomic_DNA"/>
</dbReference>
<dbReference type="GO" id="GO:0003676">
    <property type="term" value="F:nucleic acid binding"/>
    <property type="evidence" value="ECO:0007669"/>
    <property type="project" value="InterPro"/>
</dbReference>
<sequence>MNFIAIDFETANKKRDSACSVGIAVVENGQVVQRIHRLIKPKEMRFLPFNVGIHGITASMVQNEP</sequence>
<dbReference type="SUPFAM" id="SSF53098">
    <property type="entry name" value="Ribonuclease H-like"/>
    <property type="match status" value="1"/>
</dbReference>
<dbReference type="InterPro" id="IPR036397">
    <property type="entry name" value="RNaseH_sf"/>
</dbReference>
<dbReference type="InterPro" id="IPR012337">
    <property type="entry name" value="RNaseH-like_sf"/>
</dbReference>
<dbReference type="OrthoDB" id="9776650at2"/>
<name>A0A1V4IWY2_9CLOT</name>
<comment type="caution">
    <text evidence="2">The sequence shown here is derived from an EMBL/GenBank/DDBJ whole genome shotgun (WGS) entry which is preliminary data.</text>
</comment>
<evidence type="ECO:0000313" key="2">
    <source>
        <dbReference type="EMBL" id="OPJ64393.1"/>
    </source>
</evidence>
<reference evidence="2 3" key="1">
    <citation type="submission" date="2017-03" db="EMBL/GenBank/DDBJ databases">
        <title>Genome sequence of Clostridium oryzae DSM 28571.</title>
        <authorList>
            <person name="Poehlein A."/>
            <person name="Daniel R."/>
        </authorList>
    </citation>
    <scope>NUCLEOTIDE SEQUENCE [LARGE SCALE GENOMIC DNA]</scope>
    <source>
        <strain evidence="2 3">DSM 28571</strain>
    </source>
</reference>
<feature type="domain" description="Exonuclease" evidence="1">
    <location>
        <begin position="4"/>
        <end position="65"/>
    </location>
</feature>
<dbReference type="InterPro" id="IPR013520">
    <property type="entry name" value="Ribonucl_H"/>
</dbReference>
<dbReference type="Gene3D" id="3.30.420.10">
    <property type="entry name" value="Ribonuclease H-like superfamily/Ribonuclease H"/>
    <property type="match status" value="1"/>
</dbReference>
<dbReference type="STRING" id="1450648.CLORY_05870"/>
<dbReference type="Proteomes" id="UP000190080">
    <property type="component" value="Unassembled WGS sequence"/>
</dbReference>
<evidence type="ECO:0000259" key="1">
    <source>
        <dbReference type="Pfam" id="PF00929"/>
    </source>
</evidence>
<accession>A0A1V4IWY2</accession>
<evidence type="ECO:0000313" key="3">
    <source>
        <dbReference type="Proteomes" id="UP000190080"/>
    </source>
</evidence>
<dbReference type="GO" id="GO:0004527">
    <property type="term" value="F:exonuclease activity"/>
    <property type="evidence" value="ECO:0007669"/>
    <property type="project" value="UniProtKB-ARBA"/>
</dbReference>
<dbReference type="Pfam" id="PF00929">
    <property type="entry name" value="RNase_T"/>
    <property type="match status" value="1"/>
</dbReference>
<keyword evidence="3" id="KW-1185">Reference proteome</keyword>
<protein>
    <submittedName>
        <fullName evidence="2">DNA polymerase III subunit epsilon</fullName>
    </submittedName>
</protein>
<proteinExistence type="predicted"/>
<organism evidence="2 3">
    <name type="scientific">Clostridium oryzae</name>
    <dbReference type="NCBI Taxonomy" id="1450648"/>
    <lineage>
        <taxon>Bacteria</taxon>
        <taxon>Bacillati</taxon>
        <taxon>Bacillota</taxon>
        <taxon>Clostridia</taxon>
        <taxon>Eubacteriales</taxon>
        <taxon>Clostridiaceae</taxon>
        <taxon>Clostridium</taxon>
    </lineage>
</organism>